<dbReference type="NCBIfam" id="TIGR00229">
    <property type="entry name" value="sensory_box"/>
    <property type="match status" value="1"/>
</dbReference>
<gene>
    <name evidence="3" type="ORF">Cba03nite_72730</name>
</gene>
<keyword evidence="1" id="KW-0378">Hydrolase</keyword>
<dbReference type="SUPFAM" id="SSF81606">
    <property type="entry name" value="PP2C-like"/>
    <property type="match status" value="1"/>
</dbReference>
<keyword evidence="3" id="KW-0418">Kinase</keyword>
<dbReference type="GO" id="GO:0016791">
    <property type="term" value="F:phosphatase activity"/>
    <property type="evidence" value="ECO:0007669"/>
    <property type="project" value="TreeGrafter"/>
</dbReference>
<dbReference type="Pfam" id="PF07228">
    <property type="entry name" value="SpoIIE"/>
    <property type="match status" value="1"/>
</dbReference>
<keyword evidence="3" id="KW-0808">Transferase</keyword>
<dbReference type="Gene3D" id="3.60.40.10">
    <property type="entry name" value="PPM-type phosphatase domain"/>
    <property type="match status" value="1"/>
</dbReference>
<evidence type="ECO:0000313" key="3">
    <source>
        <dbReference type="EMBL" id="GIF85924.1"/>
    </source>
</evidence>
<dbReference type="InterPro" id="IPR036457">
    <property type="entry name" value="PPM-type-like_dom_sf"/>
</dbReference>
<dbReference type="PROSITE" id="PS50112">
    <property type="entry name" value="PAS"/>
    <property type="match status" value="1"/>
</dbReference>
<dbReference type="SUPFAM" id="SSF55785">
    <property type="entry name" value="PYP-like sensor domain (PAS domain)"/>
    <property type="match status" value="1"/>
</dbReference>
<sequence>MLEDSADDLYENAPCGNLSTLLDGTIARINRTLLGWLGYGRDEVVGRLRFSDLLTVGGKIYYETHYAPLLSLQGEVGGVALDLRAKDGRKLPVLVTSAVKTGDDGRPLLIRTTVYDARDRRAYEEELLRARRAAEAAERAAHEDRQRLQKLVEGLQRSLLPQQLPVPPAMDVAAHYQAASADEVGGDFYDLFPLGGDRWGFFLGDVCGKGVEAAAVTALARYTLRAATVYDPDPAQVLSNLNTVLYQEYLSDDHRFCTVVFGILGPATTEGRCLTVTGGGHPPALLLTAAGTAEYVPTSGGPLVGMLPGLQFTTHTYLLRPADTLIVYTDGLTDARIDDANGRYSHEALLEFAASIAPASATAAVASLAGLLAGFGAGLDDDAAVMALTVTP</sequence>
<evidence type="ECO:0000313" key="4">
    <source>
        <dbReference type="Proteomes" id="UP000601223"/>
    </source>
</evidence>
<dbReference type="Pfam" id="PF13426">
    <property type="entry name" value="PAS_9"/>
    <property type="match status" value="1"/>
</dbReference>
<name>A0A8J3JYB7_9ACTN</name>
<organism evidence="3 4">
    <name type="scientific">Catellatospora bangladeshensis</name>
    <dbReference type="NCBI Taxonomy" id="310355"/>
    <lineage>
        <taxon>Bacteria</taxon>
        <taxon>Bacillati</taxon>
        <taxon>Actinomycetota</taxon>
        <taxon>Actinomycetes</taxon>
        <taxon>Micromonosporales</taxon>
        <taxon>Micromonosporaceae</taxon>
        <taxon>Catellatospora</taxon>
    </lineage>
</organism>
<dbReference type="InterPro" id="IPR000014">
    <property type="entry name" value="PAS"/>
</dbReference>
<dbReference type="AlphaFoldDB" id="A0A8J3JYB7"/>
<dbReference type="CDD" id="cd00130">
    <property type="entry name" value="PAS"/>
    <property type="match status" value="1"/>
</dbReference>
<dbReference type="InterPro" id="IPR035965">
    <property type="entry name" value="PAS-like_dom_sf"/>
</dbReference>
<dbReference type="PANTHER" id="PTHR43156">
    <property type="entry name" value="STAGE II SPORULATION PROTEIN E-RELATED"/>
    <property type="match status" value="1"/>
</dbReference>
<dbReference type="InterPro" id="IPR001932">
    <property type="entry name" value="PPM-type_phosphatase-like_dom"/>
</dbReference>
<dbReference type="Gene3D" id="3.30.450.20">
    <property type="entry name" value="PAS domain"/>
    <property type="match status" value="1"/>
</dbReference>
<comment type="caution">
    <text evidence="3">The sequence shown here is derived from an EMBL/GenBank/DDBJ whole genome shotgun (WGS) entry which is preliminary data.</text>
</comment>
<dbReference type="InterPro" id="IPR052016">
    <property type="entry name" value="Bact_Sigma-Reg"/>
</dbReference>
<evidence type="ECO:0000259" key="2">
    <source>
        <dbReference type="PROSITE" id="PS50112"/>
    </source>
</evidence>
<dbReference type="RefSeq" id="WP_203756497.1">
    <property type="nucleotide sequence ID" value="NZ_BONF01000055.1"/>
</dbReference>
<dbReference type="EMBL" id="BONF01000055">
    <property type="protein sequence ID" value="GIF85924.1"/>
    <property type="molecule type" value="Genomic_DNA"/>
</dbReference>
<dbReference type="SMART" id="SM00331">
    <property type="entry name" value="PP2C_SIG"/>
    <property type="match status" value="1"/>
</dbReference>
<dbReference type="GO" id="GO:0016301">
    <property type="term" value="F:kinase activity"/>
    <property type="evidence" value="ECO:0007669"/>
    <property type="project" value="UniProtKB-KW"/>
</dbReference>
<reference evidence="3 4" key="1">
    <citation type="submission" date="2021-01" db="EMBL/GenBank/DDBJ databases">
        <title>Whole genome shotgun sequence of Catellatospora bangladeshensis NBRC 107357.</title>
        <authorList>
            <person name="Komaki H."/>
            <person name="Tamura T."/>
        </authorList>
    </citation>
    <scope>NUCLEOTIDE SEQUENCE [LARGE SCALE GENOMIC DNA]</scope>
    <source>
        <strain evidence="3 4">NBRC 107357</strain>
    </source>
</reference>
<dbReference type="PANTHER" id="PTHR43156:SF2">
    <property type="entry name" value="STAGE II SPORULATION PROTEIN E"/>
    <property type="match status" value="1"/>
</dbReference>
<evidence type="ECO:0000256" key="1">
    <source>
        <dbReference type="ARBA" id="ARBA00022801"/>
    </source>
</evidence>
<keyword evidence="4" id="KW-1185">Reference proteome</keyword>
<proteinExistence type="predicted"/>
<dbReference type="Proteomes" id="UP000601223">
    <property type="component" value="Unassembled WGS sequence"/>
</dbReference>
<protein>
    <submittedName>
        <fullName evidence="3">Histidine kinase</fullName>
    </submittedName>
</protein>
<feature type="domain" description="PAS" evidence="2">
    <location>
        <begin position="2"/>
        <end position="54"/>
    </location>
</feature>
<accession>A0A8J3JYB7</accession>